<feature type="compositionally biased region" description="Polar residues" evidence="1">
    <location>
        <begin position="28"/>
        <end position="38"/>
    </location>
</feature>
<accession>J3NLL8</accession>
<dbReference type="HOGENOM" id="CLU_2427141_0_0_1"/>
<proteinExistence type="predicted"/>
<dbReference type="GeneID" id="20342625"/>
<reference evidence="3" key="4">
    <citation type="journal article" date="2015" name="G3 (Bethesda)">
        <title>Genome sequences of three phytopathogenic species of the Magnaporthaceae family of fungi.</title>
        <authorList>
            <person name="Okagaki L.H."/>
            <person name="Nunes C.C."/>
            <person name="Sailsbery J."/>
            <person name="Clay B."/>
            <person name="Brown D."/>
            <person name="John T."/>
            <person name="Oh Y."/>
            <person name="Young N."/>
            <person name="Fitzgerald M."/>
            <person name="Haas B.J."/>
            <person name="Zeng Q."/>
            <person name="Young S."/>
            <person name="Adiconis X."/>
            <person name="Fan L."/>
            <person name="Levin J.Z."/>
            <person name="Mitchell T.K."/>
            <person name="Okubara P.A."/>
            <person name="Farman M.L."/>
            <person name="Kohn L.M."/>
            <person name="Birren B."/>
            <person name="Ma L.-J."/>
            <person name="Dean R.A."/>
        </authorList>
    </citation>
    <scope>NUCLEOTIDE SEQUENCE</scope>
    <source>
        <strain evidence="3">R3-111a-1</strain>
    </source>
</reference>
<reference evidence="2" key="2">
    <citation type="submission" date="2010-07" db="EMBL/GenBank/DDBJ databases">
        <authorList>
            <consortium name="The Broad Institute Genome Sequencing Platform"/>
            <consortium name="Broad Institute Genome Sequencing Center for Infectious Disease"/>
            <person name="Ma L.-J."/>
            <person name="Dead R."/>
            <person name="Young S."/>
            <person name="Zeng Q."/>
            <person name="Koehrsen M."/>
            <person name="Alvarado L."/>
            <person name="Berlin A."/>
            <person name="Chapman S.B."/>
            <person name="Chen Z."/>
            <person name="Freedman E."/>
            <person name="Gellesch M."/>
            <person name="Goldberg J."/>
            <person name="Griggs A."/>
            <person name="Gujja S."/>
            <person name="Heilman E.R."/>
            <person name="Heiman D."/>
            <person name="Hepburn T."/>
            <person name="Howarth C."/>
            <person name="Jen D."/>
            <person name="Larson L."/>
            <person name="Mehta T."/>
            <person name="Neiman D."/>
            <person name="Pearson M."/>
            <person name="Roberts A."/>
            <person name="Saif S."/>
            <person name="Shea T."/>
            <person name="Shenoy N."/>
            <person name="Sisk P."/>
            <person name="Stolte C."/>
            <person name="Sykes S."/>
            <person name="Walk T."/>
            <person name="White J."/>
            <person name="Yandava C."/>
            <person name="Haas B."/>
            <person name="Nusbaum C."/>
            <person name="Birren B."/>
        </authorList>
    </citation>
    <scope>NUCLEOTIDE SEQUENCE</scope>
    <source>
        <strain evidence="2">R3-111a-1</strain>
    </source>
</reference>
<dbReference type="AlphaFoldDB" id="J3NLL8"/>
<organism evidence="2">
    <name type="scientific">Gaeumannomyces tritici (strain R3-111a-1)</name>
    <name type="common">Wheat and barley take-all root rot fungus</name>
    <name type="synonym">Gaeumannomyces graminis var. tritici</name>
    <dbReference type="NCBI Taxonomy" id="644352"/>
    <lineage>
        <taxon>Eukaryota</taxon>
        <taxon>Fungi</taxon>
        <taxon>Dikarya</taxon>
        <taxon>Ascomycota</taxon>
        <taxon>Pezizomycotina</taxon>
        <taxon>Sordariomycetes</taxon>
        <taxon>Sordariomycetidae</taxon>
        <taxon>Magnaporthales</taxon>
        <taxon>Magnaporthaceae</taxon>
        <taxon>Gaeumannomyces</taxon>
    </lineage>
</organism>
<dbReference type="VEuPathDB" id="FungiDB:GGTG_02167"/>
<evidence type="ECO:0000313" key="4">
    <source>
        <dbReference type="Proteomes" id="UP000006039"/>
    </source>
</evidence>
<reference evidence="2" key="3">
    <citation type="submission" date="2010-09" db="EMBL/GenBank/DDBJ databases">
        <title>Annotation of Gaeumannomyces graminis var. tritici R3-111a-1.</title>
        <authorList>
            <consortium name="The Broad Institute Genome Sequencing Platform"/>
            <person name="Ma L.-J."/>
            <person name="Dead R."/>
            <person name="Young S.K."/>
            <person name="Zeng Q."/>
            <person name="Gargeya S."/>
            <person name="Fitzgerald M."/>
            <person name="Haas B."/>
            <person name="Abouelleil A."/>
            <person name="Alvarado L."/>
            <person name="Arachchi H.M."/>
            <person name="Berlin A."/>
            <person name="Brown A."/>
            <person name="Chapman S.B."/>
            <person name="Chen Z."/>
            <person name="Dunbar C."/>
            <person name="Freedman E."/>
            <person name="Gearin G."/>
            <person name="Gellesch M."/>
            <person name="Goldberg J."/>
            <person name="Griggs A."/>
            <person name="Gujja S."/>
            <person name="Heiman D."/>
            <person name="Howarth C."/>
            <person name="Larson L."/>
            <person name="Lui A."/>
            <person name="MacDonald P.J.P."/>
            <person name="Mehta T."/>
            <person name="Montmayeur A."/>
            <person name="Murphy C."/>
            <person name="Neiman D."/>
            <person name="Pearson M."/>
            <person name="Priest M."/>
            <person name="Roberts A."/>
            <person name="Saif S."/>
            <person name="Shea T."/>
            <person name="Shenoy N."/>
            <person name="Sisk P."/>
            <person name="Stolte C."/>
            <person name="Sykes S."/>
            <person name="Yandava C."/>
            <person name="Wortman J."/>
            <person name="Nusbaum C."/>
            <person name="Birren B."/>
        </authorList>
    </citation>
    <scope>NUCLEOTIDE SEQUENCE</scope>
    <source>
        <strain evidence="2">R3-111a-1</strain>
    </source>
</reference>
<dbReference type="EnsemblFungi" id="EJT82193">
    <property type="protein sequence ID" value="EJT82193"/>
    <property type="gene ID" value="GGTG_02167"/>
</dbReference>
<reference evidence="4" key="1">
    <citation type="submission" date="2010-07" db="EMBL/GenBank/DDBJ databases">
        <title>The genome sequence of Gaeumannomyces graminis var. tritici strain R3-111a-1.</title>
        <authorList>
            <consortium name="The Broad Institute Genome Sequencing Platform"/>
            <person name="Ma L.-J."/>
            <person name="Dead R."/>
            <person name="Young S."/>
            <person name="Zeng Q."/>
            <person name="Koehrsen M."/>
            <person name="Alvarado L."/>
            <person name="Berlin A."/>
            <person name="Chapman S.B."/>
            <person name="Chen Z."/>
            <person name="Freedman E."/>
            <person name="Gellesch M."/>
            <person name="Goldberg J."/>
            <person name="Griggs A."/>
            <person name="Gujja S."/>
            <person name="Heilman E.R."/>
            <person name="Heiman D."/>
            <person name="Hepburn T."/>
            <person name="Howarth C."/>
            <person name="Jen D."/>
            <person name="Larson L."/>
            <person name="Mehta T."/>
            <person name="Neiman D."/>
            <person name="Pearson M."/>
            <person name="Roberts A."/>
            <person name="Saif S."/>
            <person name="Shea T."/>
            <person name="Shenoy N."/>
            <person name="Sisk P."/>
            <person name="Stolte C."/>
            <person name="Sykes S."/>
            <person name="Walk T."/>
            <person name="White J."/>
            <person name="Yandava C."/>
            <person name="Haas B."/>
            <person name="Nusbaum C."/>
            <person name="Birren B."/>
        </authorList>
    </citation>
    <scope>NUCLEOTIDE SEQUENCE [LARGE SCALE GENOMIC DNA]</scope>
    <source>
        <strain evidence="4">R3-111a-1</strain>
    </source>
</reference>
<sequence length="91" mass="10073">MSGVQPACYPRLLSPRDNDLTRAEATQPGWSGQKRQADSLNLTPPYYYCHKNRRGYIWPPPGVALCSVPVTNPPAKVKNMHSGRQALAAPR</sequence>
<evidence type="ECO:0000256" key="1">
    <source>
        <dbReference type="SAM" id="MobiDB-lite"/>
    </source>
</evidence>
<name>J3NLL8_GAET3</name>
<feature type="region of interest" description="Disordered" evidence="1">
    <location>
        <begin position="1"/>
        <end position="38"/>
    </location>
</feature>
<dbReference type="Proteomes" id="UP000006039">
    <property type="component" value="Unassembled WGS sequence"/>
</dbReference>
<gene>
    <name evidence="3" type="primary">20342625</name>
    <name evidence="2" type="ORF">GGTG_02167</name>
</gene>
<keyword evidence="4" id="KW-1185">Reference proteome</keyword>
<reference evidence="3" key="5">
    <citation type="submission" date="2018-04" db="UniProtKB">
        <authorList>
            <consortium name="EnsemblFungi"/>
        </authorList>
    </citation>
    <scope>IDENTIFICATION</scope>
    <source>
        <strain evidence="3">R3-111a-1</strain>
    </source>
</reference>
<dbReference type="EMBL" id="GL385395">
    <property type="protein sequence ID" value="EJT82193.1"/>
    <property type="molecule type" value="Genomic_DNA"/>
</dbReference>
<evidence type="ECO:0000313" key="2">
    <source>
        <dbReference type="EMBL" id="EJT82193.1"/>
    </source>
</evidence>
<protein>
    <submittedName>
        <fullName evidence="2 3">Uncharacterized protein</fullName>
    </submittedName>
</protein>
<dbReference type="RefSeq" id="XP_009218202.1">
    <property type="nucleotide sequence ID" value="XM_009219938.1"/>
</dbReference>
<evidence type="ECO:0000313" key="3">
    <source>
        <dbReference type="EnsemblFungi" id="EJT82193"/>
    </source>
</evidence>